<keyword evidence="5" id="KW-0472">Membrane</keyword>
<dbReference type="InterPro" id="IPR008166">
    <property type="entry name" value="Glyco_transf_92"/>
</dbReference>
<dbReference type="CTD" id="36380393"/>
<evidence type="ECO:0000256" key="1">
    <source>
        <dbReference type="ARBA" id="ARBA00004167"/>
    </source>
</evidence>
<evidence type="ECO:0000313" key="10">
    <source>
        <dbReference type="WormBase" id="SRAE_2000268900"/>
    </source>
</evidence>
<evidence type="ECO:0000256" key="4">
    <source>
        <dbReference type="ARBA" id="ARBA00022679"/>
    </source>
</evidence>
<dbReference type="WBParaSite" id="SRAE_2000268900.1">
    <property type="protein sequence ID" value="SRAE_2000268900.1"/>
    <property type="gene ID" value="WBGene00262900"/>
</dbReference>
<dbReference type="RefSeq" id="XP_024507228.1">
    <property type="nucleotide sequence ID" value="XM_024653786.1"/>
</dbReference>
<dbReference type="Pfam" id="PF01697">
    <property type="entry name" value="Glyco_transf_92"/>
    <property type="match status" value="1"/>
</dbReference>
<name>A0A090LIR8_STRRB</name>
<evidence type="ECO:0000313" key="7">
    <source>
        <dbReference type="EMBL" id="CEF68028.1"/>
    </source>
</evidence>
<comment type="similarity">
    <text evidence="2 6">Belongs to the glycosyltransferase 92 family.</text>
</comment>
<dbReference type="GeneID" id="36380393"/>
<gene>
    <name evidence="7 9 10" type="ORF">SRAE_2000268900</name>
</gene>
<comment type="subcellular location">
    <subcellularLocation>
        <location evidence="1">Membrane</location>
        <topology evidence="1">Single-pass membrane protein</topology>
    </subcellularLocation>
</comment>
<dbReference type="GO" id="GO:0016020">
    <property type="term" value="C:membrane"/>
    <property type="evidence" value="ECO:0007669"/>
    <property type="project" value="UniProtKB-SubCell"/>
</dbReference>
<sequence>MENQKINFNNFKYSTNVSEKSLILLNFNLVEKEVSINVFSYFIYGFGFARCVSINKNINMFKLILYEKKRNLYIVGNTSSIVKECPWSWAGKCEWNSFYVVFYIPNNFVKNLENITIFNLYTSTKLDVTIKRTYNTKKNIDNLTICVPPLYWYNNFLQLFLFTEIWKLHGASHFIYYYYSVSENVMSLLKYYESKQIVTLIPYKSLPKSNLIDPNKSVYRYGHLTAINDCLQKRYSKYSTVIDVDEFLYYNETIFLNKENFYQYIEEIFKKNKKLSGILFSHHGLQIDTKNMKDDFEFLQKTYINYFKGPQKYIIKSNRIEIVDSHKPLKYMKYNIKTINFNDAFLLHLRANWAYKNNKIYHKINLISLNQTKLISDQFMYIKKILKFSKEFNFQTDALMIMNKCLSKWKMNGCKIPNDFCQKELLDVEKWIKSDDIYTPEHYLIL</sequence>
<dbReference type="OMA" id="VAMEPSI"/>
<evidence type="ECO:0000256" key="3">
    <source>
        <dbReference type="ARBA" id="ARBA00022676"/>
    </source>
</evidence>
<keyword evidence="3 6" id="KW-0328">Glycosyltransferase</keyword>
<dbReference type="WormBase" id="SRAE_2000268900">
    <property type="protein sequence ID" value="SRP05293"/>
    <property type="gene ID" value="WBGene00262900"/>
</dbReference>
<dbReference type="PANTHER" id="PTHR47024:SF1">
    <property type="entry name" value="GLYCOSYLTRANSFERASE FAMILY 92 PROTEIN"/>
    <property type="match status" value="1"/>
</dbReference>
<dbReference type="Proteomes" id="UP000035682">
    <property type="component" value="Unplaced"/>
</dbReference>
<keyword evidence="4 6" id="KW-0808">Transferase</keyword>
<evidence type="ECO:0000256" key="2">
    <source>
        <dbReference type="ARBA" id="ARBA00007647"/>
    </source>
</evidence>
<dbReference type="OrthoDB" id="5777994at2759"/>
<reference evidence="7 8" key="1">
    <citation type="submission" date="2014-09" db="EMBL/GenBank/DDBJ databases">
        <authorList>
            <person name="Martin A.A."/>
        </authorList>
    </citation>
    <scope>NUCLEOTIDE SEQUENCE</scope>
    <source>
        <strain evidence="8">ED321</strain>
        <strain evidence="7">ED321 Heterogonic</strain>
    </source>
</reference>
<evidence type="ECO:0000313" key="9">
    <source>
        <dbReference type="WBParaSite" id="SRAE_2000268900.1"/>
    </source>
</evidence>
<dbReference type="EMBL" id="LN609529">
    <property type="protein sequence ID" value="CEF68028.1"/>
    <property type="molecule type" value="Genomic_DNA"/>
</dbReference>
<reference evidence="9" key="2">
    <citation type="submission" date="2020-12" db="UniProtKB">
        <authorList>
            <consortium name="WormBaseParasite"/>
        </authorList>
    </citation>
    <scope>IDENTIFICATION</scope>
</reference>
<dbReference type="AlphaFoldDB" id="A0A090LIR8"/>
<evidence type="ECO:0000256" key="5">
    <source>
        <dbReference type="ARBA" id="ARBA00023136"/>
    </source>
</evidence>
<keyword evidence="8" id="KW-1185">Reference proteome</keyword>
<dbReference type="PANTHER" id="PTHR47024">
    <property type="entry name" value="BIOFILM ABSENT ON HEAD (AFTER YERSINIA EXPOSURE)-RELATED"/>
    <property type="match status" value="1"/>
</dbReference>
<proteinExistence type="inferred from homology"/>
<protein>
    <recommendedName>
        <fullName evidence="6">Glycosyltransferase family 92 protein</fullName>
        <ecNumber evidence="6">2.4.1.-</ecNumber>
    </recommendedName>
</protein>
<evidence type="ECO:0000313" key="8">
    <source>
        <dbReference type="Proteomes" id="UP000035682"/>
    </source>
</evidence>
<evidence type="ECO:0000256" key="6">
    <source>
        <dbReference type="RuleBase" id="RU366017"/>
    </source>
</evidence>
<dbReference type="EC" id="2.4.1.-" evidence="6"/>
<dbReference type="GO" id="GO:0016757">
    <property type="term" value="F:glycosyltransferase activity"/>
    <property type="evidence" value="ECO:0007669"/>
    <property type="project" value="UniProtKB-UniRule"/>
</dbReference>
<accession>A0A090LIR8</accession>
<organism evidence="7">
    <name type="scientific">Strongyloides ratti</name>
    <name type="common">Parasitic roundworm</name>
    <dbReference type="NCBI Taxonomy" id="34506"/>
    <lineage>
        <taxon>Eukaryota</taxon>
        <taxon>Metazoa</taxon>
        <taxon>Ecdysozoa</taxon>
        <taxon>Nematoda</taxon>
        <taxon>Chromadorea</taxon>
        <taxon>Rhabditida</taxon>
        <taxon>Tylenchina</taxon>
        <taxon>Panagrolaimomorpha</taxon>
        <taxon>Strongyloidoidea</taxon>
        <taxon>Strongyloididae</taxon>
        <taxon>Strongyloides</taxon>
    </lineage>
</organism>